<dbReference type="InterPro" id="IPR011992">
    <property type="entry name" value="EF-hand-dom_pair"/>
</dbReference>
<dbReference type="GO" id="GO:0005654">
    <property type="term" value="C:nucleoplasm"/>
    <property type="evidence" value="ECO:0007669"/>
    <property type="project" value="TreeGrafter"/>
</dbReference>
<reference evidence="4" key="1">
    <citation type="submission" date="2025-08" db="UniProtKB">
        <authorList>
            <consortium name="RefSeq"/>
        </authorList>
    </citation>
    <scope>IDENTIFICATION</scope>
</reference>
<dbReference type="PROSITE" id="PS50222">
    <property type="entry name" value="EF_HAND_2"/>
    <property type="match status" value="1"/>
</dbReference>
<accession>A0A6P6DDW7</accession>
<keyword evidence="3" id="KW-1185">Reference proteome</keyword>
<organism evidence="3 4">
    <name type="scientific">Octodon degus</name>
    <name type="common">Degu</name>
    <name type="synonym">Sciurus degus</name>
    <dbReference type="NCBI Taxonomy" id="10160"/>
    <lineage>
        <taxon>Eukaryota</taxon>
        <taxon>Metazoa</taxon>
        <taxon>Chordata</taxon>
        <taxon>Craniata</taxon>
        <taxon>Vertebrata</taxon>
        <taxon>Euteleostomi</taxon>
        <taxon>Mammalia</taxon>
        <taxon>Eutheria</taxon>
        <taxon>Euarchontoglires</taxon>
        <taxon>Glires</taxon>
        <taxon>Rodentia</taxon>
        <taxon>Hystricomorpha</taxon>
        <taxon>Octodontidae</taxon>
        <taxon>Octodon</taxon>
    </lineage>
</organism>
<evidence type="ECO:0000256" key="1">
    <source>
        <dbReference type="SAM" id="MobiDB-lite"/>
    </source>
</evidence>
<dbReference type="InterPro" id="IPR002048">
    <property type="entry name" value="EF_hand_dom"/>
</dbReference>
<sequence length="193" mass="22561">MKAFQLVDVNRRGLVQPQELRRVLDTFCLRMTEEEYRKFSKRYNIDRDTAVDYSMFLKNLSKSNDLHLRYFMANQEVSAENQQARTFKREPLLNYVSSEEGGSSYSLDDIERTFCQEFSKSIDKIEKALSAGDPSRGGYVSLNYLKIVLDTFVYRLPRKIFLQLMKRRKQWHGNTQPCGDSTLSPSTFASEHP</sequence>
<name>A0A6P6DDW7_OCTDE</name>
<dbReference type="AlphaFoldDB" id="A0A6P6DDW7"/>
<proteinExistence type="predicted"/>
<dbReference type="RefSeq" id="XP_023558297.1">
    <property type="nucleotide sequence ID" value="XM_023702529.1"/>
</dbReference>
<dbReference type="Gene3D" id="1.10.238.10">
    <property type="entry name" value="EF-hand"/>
    <property type="match status" value="1"/>
</dbReference>
<gene>
    <name evidence="4" type="primary">LOC111812943</name>
</gene>
<dbReference type="GeneID" id="111812943"/>
<feature type="domain" description="EF-hand" evidence="2">
    <location>
        <begin position="1"/>
        <end position="30"/>
    </location>
</feature>
<evidence type="ECO:0000313" key="4">
    <source>
        <dbReference type="RefSeq" id="XP_023558297.1"/>
    </source>
</evidence>
<dbReference type="GO" id="GO:0005509">
    <property type="term" value="F:calcium ion binding"/>
    <property type="evidence" value="ECO:0007669"/>
    <property type="project" value="InterPro"/>
</dbReference>
<evidence type="ECO:0000313" key="3">
    <source>
        <dbReference type="Proteomes" id="UP000515203"/>
    </source>
</evidence>
<dbReference type="PANTHER" id="PTHR20875:SF2">
    <property type="entry name" value="EF-HAND CALCIUM-BINDING DOMAIN-CONTAINING PROTEIN 6"/>
    <property type="match status" value="1"/>
</dbReference>
<dbReference type="InterPro" id="IPR052603">
    <property type="entry name" value="EFCB6"/>
</dbReference>
<evidence type="ECO:0000259" key="2">
    <source>
        <dbReference type="PROSITE" id="PS50222"/>
    </source>
</evidence>
<dbReference type="Proteomes" id="UP000515203">
    <property type="component" value="Unplaced"/>
</dbReference>
<protein>
    <submittedName>
        <fullName evidence="4">EF-hand calcium-binding domain-containing protein 6-like</fullName>
    </submittedName>
</protein>
<dbReference type="SUPFAM" id="SSF47473">
    <property type="entry name" value="EF-hand"/>
    <property type="match status" value="1"/>
</dbReference>
<dbReference type="PANTHER" id="PTHR20875">
    <property type="entry name" value="EF-HAND CALCIUM-BINDING DOMAIN-CONTAINING PROTEIN 6-RELATED"/>
    <property type="match status" value="1"/>
</dbReference>
<dbReference type="FunFam" id="1.10.238.10:FF:000121">
    <property type="entry name" value="EF-hand calcium-binding domain-containing protein 6"/>
    <property type="match status" value="1"/>
</dbReference>
<feature type="region of interest" description="Disordered" evidence="1">
    <location>
        <begin position="172"/>
        <end position="193"/>
    </location>
</feature>
<dbReference type="InParanoid" id="A0A6P6DDW7"/>
<dbReference type="OrthoDB" id="26525at2759"/>